<feature type="region of interest" description="Disordered" evidence="6">
    <location>
        <begin position="500"/>
        <end position="561"/>
    </location>
</feature>
<dbReference type="EnsemblMetazoa" id="XM_038218678.1">
    <property type="protein sequence ID" value="XP_038074606.1"/>
    <property type="gene ID" value="LOC119742581"/>
</dbReference>
<dbReference type="PANTHER" id="PTHR13159:SF0">
    <property type="entry name" value="RADIAL SPOKE HEAD 6 HOMOLOG A"/>
    <property type="match status" value="1"/>
</dbReference>
<dbReference type="AlphaFoldDB" id="A0A914BF97"/>
<dbReference type="OrthoDB" id="272202at2759"/>
<sequence length="561" mass="63574">MSTNAEQPPVEEQKNNQSRSPSKPGTPAGSVVSATTPPPNMALNLNPKEQEFTNAKAYLLKASAKSNLNLYDHLSRVLTKVLDERPENVVDVFEDISKDVKKSKFTSKVDTILDKVDHSTAVQLAESQRALFEKNQDEAEHEAGGEEEVDTPLPNLPELMYYFEQASIGIGREEMMRIFLALKQLVDNYPLQTCRFWGKLFGTEKNYIVAEVEYREGDEEEEEEEEEHEAEEQETEKDDDEGEGEEQEEDDTPKPDFKPPPVIPREENRTGTNKKTYFVCNEPGQPWVKLPPVTPAQIVGARQIKKFLTGKLDAPIVSYPPFQGNEANYLRSQIARISAGTQISPLGFFQFDEEEEEEEEETARESYIENPDFEGIPVKDLVDPSLSNWVHHVQHVLPQGRCTWFNPVQQQEDDFEDEEDEEEREEPDEPEPEVGPPLLTPISEDVEIDTIPPWSARLSSTLVPQYALSVIQSNLWPGAYAFGTDKKFENVYLGWGHKYSPENYSPPPPPPVQEEFPSGPEITEGEDPSPEEEAALRAAQQEAMEQAEEMEDVDEDEDEDD</sequence>
<evidence type="ECO:0000256" key="6">
    <source>
        <dbReference type="SAM" id="MobiDB-lite"/>
    </source>
</evidence>
<dbReference type="CDD" id="cd22963">
    <property type="entry name" value="DD_CrRSP4-like"/>
    <property type="match status" value="1"/>
</dbReference>
<name>A0A914BF97_PATMI</name>
<dbReference type="CTD" id="345895"/>
<proteinExistence type="predicted"/>
<dbReference type="OMA" id="TYFVCND"/>
<reference evidence="7" key="1">
    <citation type="submission" date="2022-11" db="UniProtKB">
        <authorList>
            <consortium name="EnsemblMetazoa"/>
        </authorList>
    </citation>
    <scope>IDENTIFICATION</scope>
</reference>
<keyword evidence="5" id="KW-0966">Cell projection</keyword>
<feature type="region of interest" description="Disordered" evidence="6">
    <location>
        <begin position="1"/>
        <end position="45"/>
    </location>
</feature>
<evidence type="ECO:0000256" key="2">
    <source>
        <dbReference type="ARBA" id="ARBA00022490"/>
    </source>
</evidence>
<feature type="compositionally biased region" description="Acidic residues" evidence="6">
    <location>
        <begin position="216"/>
        <end position="251"/>
    </location>
</feature>
<dbReference type="Pfam" id="PF04712">
    <property type="entry name" value="Radial_spoke"/>
    <property type="match status" value="1"/>
</dbReference>
<comment type="subcellular location">
    <subcellularLocation>
        <location evidence="1">Cytoplasm</location>
        <location evidence="1">Cytoskeleton</location>
        <location evidence="1">Cilium axoneme</location>
    </subcellularLocation>
</comment>
<feature type="region of interest" description="Disordered" evidence="6">
    <location>
        <begin position="214"/>
        <end position="277"/>
    </location>
</feature>
<accession>A0A914BF97</accession>
<dbReference type="GO" id="GO:0060294">
    <property type="term" value="P:cilium movement involved in cell motility"/>
    <property type="evidence" value="ECO:0007669"/>
    <property type="project" value="InterPro"/>
</dbReference>
<feature type="compositionally biased region" description="Acidic residues" evidence="6">
    <location>
        <begin position="411"/>
        <end position="432"/>
    </location>
</feature>
<dbReference type="GeneID" id="119742581"/>
<organism evidence="7 8">
    <name type="scientific">Patiria miniata</name>
    <name type="common">Bat star</name>
    <name type="synonym">Asterina miniata</name>
    <dbReference type="NCBI Taxonomy" id="46514"/>
    <lineage>
        <taxon>Eukaryota</taxon>
        <taxon>Metazoa</taxon>
        <taxon>Echinodermata</taxon>
        <taxon>Eleutherozoa</taxon>
        <taxon>Asterozoa</taxon>
        <taxon>Asteroidea</taxon>
        <taxon>Valvatacea</taxon>
        <taxon>Valvatida</taxon>
        <taxon>Asterinidae</taxon>
        <taxon>Patiria</taxon>
    </lineage>
</organism>
<protein>
    <submittedName>
        <fullName evidence="7">Uncharacterized protein</fullName>
    </submittedName>
</protein>
<keyword evidence="4" id="KW-0206">Cytoskeleton</keyword>
<feature type="compositionally biased region" description="Acidic residues" evidence="6">
    <location>
        <begin position="545"/>
        <end position="561"/>
    </location>
</feature>
<keyword evidence="8" id="KW-1185">Reference proteome</keyword>
<dbReference type="InterPro" id="IPR006802">
    <property type="entry name" value="Radial_spoke"/>
</dbReference>
<evidence type="ECO:0000256" key="4">
    <source>
        <dbReference type="ARBA" id="ARBA00023212"/>
    </source>
</evidence>
<keyword evidence="3" id="KW-0969">Cilium</keyword>
<evidence type="ECO:0000313" key="7">
    <source>
        <dbReference type="EnsemblMetazoa" id="XP_038074606.1"/>
    </source>
</evidence>
<dbReference type="Proteomes" id="UP000887568">
    <property type="component" value="Unplaced"/>
</dbReference>
<dbReference type="GO" id="GO:0035082">
    <property type="term" value="P:axoneme assembly"/>
    <property type="evidence" value="ECO:0007669"/>
    <property type="project" value="TreeGrafter"/>
</dbReference>
<dbReference type="PANTHER" id="PTHR13159">
    <property type="entry name" value="RADIAL SPOKEHEAD-RELATED"/>
    <property type="match status" value="1"/>
</dbReference>
<evidence type="ECO:0000256" key="5">
    <source>
        <dbReference type="ARBA" id="ARBA00023273"/>
    </source>
</evidence>
<dbReference type="RefSeq" id="XP_038074606.1">
    <property type="nucleotide sequence ID" value="XM_038218678.1"/>
</dbReference>
<evidence type="ECO:0000313" key="8">
    <source>
        <dbReference type="Proteomes" id="UP000887568"/>
    </source>
</evidence>
<dbReference type="GO" id="GO:0001534">
    <property type="term" value="C:radial spoke"/>
    <property type="evidence" value="ECO:0007669"/>
    <property type="project" value="InterPro"/>
</dbReference>
<evidence type="ECO:0000256" key="3">
    <source>
        <dbReference type="ARBA" id="ARBA00023069"/>
    </source>
</evidence>
<keyword evidence="2" id="KW-0963">Cytoplasm</keyword>
<feature type="compositionally biased region" description="Acidic residues" evidence="6">
    <location>
        <begin position="523"/>
        <end position="533"/>
    </location>
</feature>
<evidence type="ECO:0000256" key="1">
    <source>
        <dbReference type="ARBA" id="ARBA00004430"/>
    </source>
</evidence>
<feature type="region of interest" description="Disordered" evidence="6">
    <location>
        <begin position="411"/>
        <end position="439"/>
    </location>
</feature>